<feature type="transmembrane region" description="Helical" evidence="1">
    <location>
        <begin position="44"/>
        <end position="63"/>
    </location>
</feature>
<reference evidence="2" key="1">
    <citation type="journal article" date="2021" name="PeerJ">
        <title>Extensive microbial diversity within the chicken gut microbiome revealed by metagenomics and culture.</title>
        <authorList>
            <person name="Gilroy R."/>
            <person name="Ravi A."/>
            <person name="Getino M."/>
            <person name="Pursley I."/>
            <person name="Horton D.L."/>
            <person name="Alikhan N.F."/>
            <person name="Baker D."/>
            <person name="Gharbi K."/>
            <person name="Hall N."/>
            <person name="Watson M."/>
            <person name="Adriaenssens E.M."/>
            <person name="Foster-Nyarko E."/>
            <person name="Jarju S."/>
            <person name="Secka A."/>
            <person name="Antonio M."/>
            <person name="Oren A."/>
            <person name="Chaudhuri R.R."/>
            <person name="La Ragione R."/>
            <person name="Hildebrand F."/>
            <person name="Pallen M.J."/>
        </authorList>
    </citation>
    <scope>NUCLEOTIDE SEQUENCE</scope>
    <source>
        <strain evidence="2">ChiHjej12B11-9195</strain>
    </source>
</reference>
<dbReference type="Proteomes" id="UP000824134">
    <property type="component" value="Unassembled WGS sequence"/>
</dbReference>
<sequence>MTTLLAAAPALLGLGLMMGFSPSLYSITFLALINDPSKMHIVRWIGGGIVIGATTLVVLFRFVDPENLIQLVHSDTSKILVRKSVDAGAALLLAFSAVLLWVRRNHPKRAHKVKNSHLSPRKAVLEGFLNSAIGLSSMATMYMVGRLLTTVSHNLVEWVLAYLIFTVGMVGPYLLLEASWDRFPSFAHAVTRLLTRIKDANLTALYSLMLLVGAVFFGVLVLH</sequence>
<feature type="transmembrane region" description="Helical" evidence="1">
    <location>
        <begin position="155"/>
        <end position="176"/>
    </location>
</feature>
<keyword evidence="1" id="KW-0812">Transmembrane</keyword>
<dbReference type="EMBL" id="DXCN01000064">
    <property type="protein sequence ID" value="HIY95698.1"/>
    <property type="molecule type" value="Genomic_DNA"/>
</dbReference>
<comment type="caution">
    <text evidence="2">The sequence shown here is derived from an EMBL/GenBank/DDBJ whole genome shotgun (WGS) entry which is preliminary data.</text>
</comment>
<accession>A0A9D1ZUE5</accession>
<feature type="transmembrane region" description="Helical" evidence="1">
    <location>
        <begin position="6"/>
        <end position="32"/>
    </location>
</feature>
<protein>
    <submittedName>
        <fullName evidence="2">Uncharacterized protein</fullName>
    </submittedName>
</protein>
<reference evidence="2" key="2">
    <citation type="submission" date="2021-04" db="EMBL/GenBank/DDBJ databases">
        <authorList>
            <person name="Gilroy R."/>
        </authorList>
    </citation>
    <scope>NUCLEOTIDE SEQUENCE</scope>
    <source>
        <strain evidence="2">ChiHjej12B11-9195</strain>
    </source>
</reference>
<feature type="transmembrane region" description="Helical" evidence="1">
    <location>
        <begin position="83"/>
        <end position="102"/>
    </location>
</feature>
<keyword evidence="1" id="KW-1133">Transmembrane helix</keyword>
<feature type="transmembrane region" description="Helical" evidence="1">
    <location>
        <begin position="202"/>
        <end position="222"/>
    </location>
</feature>
<dbReference type="AlphaFoldDB" id="A0A9D1ZUE5"/>
<feature type="transmembrane region" description="Helical" evidence="1">
    <location>
        <begin position="123"/>
        <end position="143"/>
    </location>
</feature>
<organism evidence="2 3">
    <name type="scientific">Candidatus Rothia avicola</name>
    <dbReference type="NCBI Taxonomy" id="2840478"/>
    <lineage>
        <taxon>Bacteria</taxon>
        <taxon>Bacillati</taxon>
        <taxon>Actinomycetota</taxon>
        <taxon>Actinomycetes</taxon>
        <taxon>Micrococcales</taxon>
        <taxon>Micrococcaceae</taxon>
        <taxon>Rothia</taxon>
    </lineage>
</organism>
<name>A0A9D1ZUE5_9MICC</name>
<evidence type="ECO:0000313" key="2">
    <source>
        <dbReference type="EMBL" id="HIY95698.1"/>
    </source>
</evidence>
<evidence type="ECO:0000256" key="1">
    <source>
        <dbReference type="SAM" id="Phobius"/>
    </source>
</evidence>
<evidence type="ECO:0000313" key="3">
    <source>
        <dbReference type="Proteomes" id="UP000824134"/>
    </source>
</evidence>
<gene>
    <name evidence="2" type="ORF">H9821_08600</name>
</gene>
<keyword evidence="1" id="KW-0472">Membrane</keyword>
<proteinExistence type="predicted"/>